<keyword evidence="2" id="KW-1185">Reference proteome</keyword>
<dbReference type="VEuPathDB" id="FungiDB:PITG_04446"/>
<evidence type="ECO:0000313" key="2">
    <source>
        <dbReference type="Proteomes" id="UP000006643"/>
    </source>
</evidence>
<dbReference type="GeneID" id="9466303"/>
<protein>
    <submittedName>
        <fullName evidence="1">Uncharacterized protein</fullName>
    </submittedName>
</protein>
<organism evidence="1 2">
    <name type="scientific">Phytophthora infestans (strain T30-4)</name>
    <name type="common">Potato late blight agent</name>
    <dbReference type="NCBI Taxonomy" id="403677"/>
    <lineage>
        <taxon>Eukaryota</taxon>
        <taxon>Sar</taxon>
        <taxon>Stramenopiles</taxon>
        <taxon>Oomycota</taxon>
        <taxon>Peronosporomycetes</taxon>
        <taxon>Peronosporales</taxon>
        <taxon>Peronosporaceae</taxon>
        <taxon>Phytophthora</taxon>
    </lineage>
</organism>
<sequence length="133" mass="15583">MKDVRREEGYLCTGLMIQYFREQQPRWLQTYLAGKESDEKGLSALMRLCQRFAARHGFTFWDEKKYGSFPLDAIYNVDETAVYFDMPSLKIWALKGRKGSAKVKRTQKHPGRLTAVITARADGSYFLFPLYFY</sequence>
<dbReference type="AlphaFoldDB" id="D0N1A1"/>
<proteinExistence type="predicted"/>
<name>D0N1A1_PHYIT</name>
<dbReference type="Proteomes" id="UP000006643">
    <property type="component" value="Unassembled WGS sequence"/>
</dbReference>
<dbReference type="KEGG" id="pif:PITG_04446"/>
<reference evidence="2" key="1">
    <citation type="journal article" date="2009" name="Nature">
        <title>Genome sequence and analysis of the Irish potato famine pathogen Phytophthora infestans.</title>
        <authorList>
            <consortium name="The Broad Institute Genome Sequencing Platform"/>
            <person name="Haas B.J."/>
            <person name="Kamoun S."/>
            <person name="Zody M.C."/>
            <person name="Jiang R.H."/>
            <person name="Handsaker R.E."/>
            <person name="Cano L.M."/>
            <person name="Grabherr M."/>
            <person name="Kodira C.D."/>
            <person name="Raffaele S."/>
            <person name="Torto-Alalibo T."/>
            <person name="Bozkurt T.O."/>
            <person name="Ah-Fong A.M."/>
            <person name="Alvarado L."/>
            <person name="Anderson V.L."/>
            <person name="Armstrong M.R."/>
            <person name="Avrova A."/>
            <person name="Baxter L."/>
            <person name="Beynon J."/>
            <person name="Boevink P.C."/>
            <person name="Bollmann S.R."/>
            <person name="Bos J.I."/>
            <person name="Bulone V."/>
            <person name="Cai G."/>
            <person name="Cakir C."/>
            <person name="Carrington J.C."/>
            <person name="Chawner M."/>
            <person name="Conti L."/>
            <person name="Costanzo S."/>
            <person name="Ewan R."/>
            <person name="Fahlgren N."/>
            <person name="Fischbach M.A."/>
            <person name="Fugelstad J."/>
            <person name="Gilroy E.M."/>
            <person name="Gnerre S."/>
            <person name="Green P.J."/>
            <person name="Grenville-Briggs L.J."/>
            <person name="Griffith J."/>
            <person name="Grunwald N.J."/>
            <person name="Horn K."/>
            <person name="Horner N.R."/>
            <person name="Hu C.H."/>
            <person name="Huitema E."/>
            <person name="Jeong D.H."/>
            <person name="Jones A.M."/>
            <person name="Jones J.D."/>
            <person name="Jones R.W."/>
            <person name="Karlsson E.K."/>
            <person name="Kunjeti S.G."/>
            <person name="Lamour K."/>
            <person name="Liu Z."/>
            <person name="Ma L."/>
            <person name="Maclean D."/>
            <person name="Chibucos M.C."/>
            <person name="McDonald H."/>
            <person name="McWalters J."/>
            <person name="Meijer H.J."/>
            <person name="Morgan W."/>
            <person name="Morris P.F."/>
            <person name="Munro C.A."/>
            <person name="O'Neill K."/>
            <person name="Ospina-Giraldo M."/>
            <person name="Pinzon A."/>
            <person name="Pritchard L."/>
            <person name="Ramsahoye B."/>
            <person name="Ren Q."/>
            <person name="Restrepo S."/>
            <person name="Roy S."/>
            <person name="Sadanandom A."/>
            <person name="Savidor A."/>
            <person name="Schornack S."/>
            <person name="Schwartz D.C."/>
            <person name="Schumann U.D."/>
            <person name="Schwessinger B."/>
            <person name="Seyer L."/>
            <person name="Sharpe T."/>
            <person name="Silvar C."/>
            <person name="Song J."/>
            <person name="Studholme D.J."/>
            <person name="Sykes S."/>
            <person name="Thines M."/>
            <person name="van de Vondervoort P.J."/>
            <person name="Phuntumart V."/>
            <person name="Wawra S."/>
            <person name="Weide R."/>
            <person name="Win J."/>
            <person name="Young C."/>
            <person name="Zhou S."/>
            <person name="Fry W."/>
            <person name="Meyers B.C."/>
            <person name="van West P."/>
            <person name="Ristaino J."/>
            <person name="Govers F."/>
            <person name="Birch P.R."/>
            <person name="Whisson S.C."/>
            <person name="Judelson H.S."/>
            <person name="Nusbaum C."/>
        </authorList>
    </citation>
    <scope>NUCLEOTIDE SEQUENCE [LARGE SCALE GENOMIC DNA]</scope>
    <source>
        <strain evidence="2">T30-4</strain>
    </source>
</reference>
<dbReference type="OrthoDB" id="124690at2759"/>
<dbReference type="HOGENOM" id="CLU_127945_0_0_1"/>
<dbReference type="RefSeq" id="XP_002906062.1">
    <property type="nucleotide sequence ID" value="XM_002906016.1"/>
</dbReference>
<dbReference type="InParanoid" id="D0N1A1"/>
<gene>
    <name evidence="1" type="ORF">PITG_04446</name>
</gene>
<dbReference type="EMBL" id="DS028122">
    <property type="protein sequence ID" value="EEY67414.1"/>
    <property type="molecule type" value="Genomic_DNA"/>
</dbReference>
<accession>D0N1A1</accession>
<evidence type="ECO:0000313" key="1">
    <source>
        <dbReference type="EMBL" id="EEY67414.1"/>
    </source>
</evidence>